<dbReference type="Pfam" id="PF13692">
    <property type="entry name" value="Glyco_trans_1_4"/>
    <property type="match status" value="1"/>
</dbReference>
<organism evidence="2 3">
    <name type="scientific">Paludibacterium purpuratum</name>
    <dbReference type="NCBI Taxonomy" id="1144873"/>
    <lineage>
        <taxon>Bacteria</taxon>
        <taxon>Pseudomonadati</taxon>
        <taxon>Pseudomonadota</taxon>
        <taxon>Betaproteobacteria</taxon>
        <taxon>Neisseriales</taxon>
        <taxon>Chromobacteriaceae</taxon>
        <taxon>Paludibacterium</taxon>
    </lineage>
</organism>
<keyword evidence="2" id="KW-0808">Transferase</keyword>
<dbReference type="PANTHER" id="PTHR45947:SF3">
    <property type="entry name" value="SULFOQUINOVOSYL TRANSFERASE SQD2"/>
    <property type="match status" value="1"/>
</dbReference>
<evidence type="ECO:0000313" key="2">
    <source>
        <dbReference type="EMBL" id="TDR80181.1"/>
    </source>
</evidence>
<evidence type="ECO:0000259" key="1">
    <source>
        <dbReference type="Pfam" id="PF13477"/>
    </source>
</evidence>
<dbReference type="SUPFAM" id="SSF53756">
    <property type="entry name" value="UDP-Glycosyltransferase/glycogen phosphorylase"/>
    <property type="match status" value="1"/>
</dbReference>
<comment type="caution">
    <text evidence="2">The sequence shown here is derived from an EMBL/GenBank/DDBJ whole genome shotgun (WGS) entry which is preliminary data.</text>
</comment>
<dbReference type="PANTHER" id="PTHR45947">
    <property type="entry name" value="SULFOQUINOVOSYL TRANSFERASE SQD2"/>
    <property type="match status" value="1"/>
</dbReference>
<feature type="domain" description="Glycosyltransferase subfamily 4-like N-terminal" evidence="1">
    <location>
        <begin position="9"/>
        <end position="141"/>
    </location>
</feature>
<evidence type="ECO:0000313" key="3">
    <source>
        <dbReference type="Proteomes" id="UP000295611"/>
    </source>
</evidence>
<dbReference type="Gene3D" id="3.40.50.2000">
    <property type="entry name" value="Glycogen Phosphorylase B"/>
    <property type="match status" value="2"/>
</dbReference>
<dbReference type="GO" id="GO:0016757">
    <property type="term" value="F:glycosyltransferase activity"/>
    <property type="evidence" value="ECO:0007669"/>
    <property type="project" value="TreeGrafter"/>
</dbReference>
<keyword evidence="3" id="KW-1185">Reference proteome</keyword>
<dbReference type="Proteomes" id="UP000295611">
    <property type="component" value="Unassembled WGS sequence"/>
</dbReference>
<gene>
    <name evidence="2" type="ORF">DFP86_10535</name>
</gene>
<proteinExistence type="predicted"/>
<dbReference type="InterPro" id="IPR028098">
    <property type="entry name" value="Glyco_trans_4-like_N"/>
</dbReference>
<dbReference type="OrthoDB" id="832722at2"/>
<dbReference type="AlphaFoldDB" id="A0A4R7B6A5"/>
<dbReference type="RefSeq" id="WP_133679568.1">
    <property type="nucleotide sequence ID" value="NZ_SNZP01000005.1"/>
</dbReference>
<sequence length="370" mass="40976">MTEQVASRLLIVGSASVHTWRYLAGIAPYVGEVWLASNRDAPEQYRPANLAGFQRIDFRLSSLVASGRLRGWIKAIKPELVHVHQANSVAWHASRAMRGLAIPQVLTAWGSDILLLPASNALFGRMVRSNLQSADVITSDSLYMAARIRELAGDDCRIELLNYGMDALPLTPDLAAKEKRVLSCRLHKPLYRIDAILHAWAAVEASGRFPDWRLTVAASGDQTPELKRLAETLALRRVDFPGFIPGHELAELYRKSRVFISVPRSDATSISLLEAMGHGCLPVLSNLPANGEWIIDGLNGCIAEDMSRLSDNLVAAMQQAADDQRLQFVADINRQLVTQKALHADNMRRFAELYTRTLQAGPKQNAKKKK</sequence>
<dbReference type="Pfam" id="PF13477">
    <property type="entry name" value="Glyco_trans_4_2"/>
    <property type="match status" value="1"/>
</dbReference>
<dbReference type="InterPro" id="IPR050194">
    <property type="entry name" value="Glycosyltransferase_grp1"/>
</dbReference>
<accession>A0A4R7B6A5</accession>
<reference evidence="2 3" key="1">
    <citation type="submission" date="2019-03" db="EMBL/GenBank/DDBJ databases">
        <title>Genomic Encyclopedia of Type Strains, Phase III (KMG-III): the genomes of soil and plant-associated and newly described type strains.</title>
        <authorList>
            <person name="Whitman W."/>
        </authorList>
    </citation>
    <scope>NUCLEOTIDE SEQUENCE [LARGE SCALE GENOMIC DNA]</scope>
    <source>
        <strain evidence="2 3">CECT 8976</strain>
    </source>
</reference>
<dbReference type="CDD" id="cd03801">
    <property type="entry name" value="GT4_PimA-like"/>
    <property type="match status" value="1"/>
</dbReference>
<dbReference type="EMBL" id="SNZP01000005">
    <property type="protein sequence ID" value="TDR80181.1"/>
    <property type="molecule type" value="Genomic_DNA"/>
</dbReference>
<protein>
    <submittedName>
        <fullName evidence="2">Glycosyltransferase involved in cell wall biosynthesis</fullName>
    </submittedName>
</protein>
<name>A0A4R7B6A5_9NEIS</name>